<name>A0A135NY89_9HYPH</name>
<organism evidence="1 2">
    <name type="scientific">Agrobacterium bohemicum</name>
    <dbReference type="NCBI Taxonomy" id="2052828"/>
    <lineage>
        <taxon>Bacteria</taxon>
        <taxon>Pseudomonadati</taxon>
        <taxon>Pseudomonadota</taxon>
        <taxon>Alphaproteobacteria</taxon>
        <taxon>Hyphomicrobiales</taxon>
        <taxon>Rhizobiaceae</taxon>
        <taxon>Rhizobium/Agrobacterium group</taxon>
        <taxon>Agrobacterium</taxon>
    </lineage>
</organism>
<dbReference type="EMBL" id="LNUW01000038">
    <property type="protein sequence ID" value="KXG84148.1"/>
    <property type="molecule type" value="Genomic_DNA"/>
</dbReference>
<protein>
    <submittedName>
        <fullName evidence="1">Uncharacterized protein</fullName>
    </submittedName>
</protein>
<dbReference type="STRING" id="2052828.ATO67_14185"/>
<dbReference type="Proteomes" id="UP000070498">
    <property type="component" value="Unassembled WGS sequence"/>
</dbReference>
<accession>A0A135NY89</accession>
<dbReference type="AlphaFoldDB" id="A0A135NY89"/>
<evidence type="ECO:0000313" key="2">
    <source>
        <dbReference type="Proteomes" id="UP000070498"/>
    </source>
</evidence>
<comment type="caution">
    <text evidence="1">The sequence shown here is derived from an EMBL/GenBank/DDBJ whole genome shotgun (WGS) entry which is preliminary data.</text>
</comment>
<proteinExistence type="predicted"/>
<gene>
    <name evidence="1" type="ORF">ATO67_14185</name>
</gene>
<keyword evidence="2" id="KW-1185">Reference proteome</keyword>
<reference evidence="1 2" key="1">
    <citation type="submission" date="2015-11" db="EMBL/GenBank/DDBJ databases">
        <title>Draft genome sequence of Agrobacterium sp. R89-1.</title>
        <authorList>
            <person name="Zahradnik J."/>
            <person name="Kyslikova E."/>
            <person name="Palyzova A."/>
            <person name="Kyslik P."/>
        </authorList>
    </citation>
    <scope>NUCLEOTIDE SEQUENCE [LARGE SCALE GENOMIC DNA]</scope>
    <source>
        <strain evidence="1 2">R89-1</strain>
    </source>
</reference>
<sequence length="72" mass="8386">MQSRSLFNYELVHALGIVVNSMTLRMCGTRHSRLQIFCDGDKSAENGLRQWRARGIRDEQVYEIMCIMQAIH</sequence>
<evidence type="ECO:0000313" key="1">
    <source>
        <dbReference type="EMBL" id="KXG84148.1"/>
    </source>
</evidence>